<dbReference type="SUPFAM" id="SSF51726">
    <property type="entry name" value="UROD/MetE-like"/>
    <property type="match status" value="1"/>
</dbReference>
<dbReference type="Gene3D" id="3.20.20.210">
    <property type="match status" value="1"/>
</dbReference>
<dbReference type="PANTHER" id="PTHR47099">
    <property type="entry name" value="METHYLCOBAMIDE:COM METHYLTRANSFERASE MTBA"/>
    <property type="match status" value="1"/>
</dbReference>
<dbReference type="InterPro" id="IPR052024">
    <property type="entry name" value="Methanogen_methyltrans"/>
</dbReference>
<dbReference type="Pfam" id="PF01208">
    <property type="entry name" value="URO-D"/>
    <property type="match status" value="1"/>
</dbReference>
<organism evidence="2">
    <name type="scientific">Ignisphaera aggregans</name>
    <dbReference type="NCBI Taxonomy" id="334771"/>
    <lineage>
        <taxon>Archaea</taxon>
        <taxon>Thermoproteota</taxon>
        <taxon>Thermoprotei</taxon>
        <taxon>Desulfurococcales</taxon>
        <taxon>Desulfurococcaceae</taxon>
        <taxon>Ignisphaera</taxon>
    </lineage>
</organism>
<proteinExistence type="predicted"/>
<evidence type="ECO:0000259" key="1">
    <source>
        <dbReference type="Pfam" id="PF01208"/>
    </source>
</evidence>
<evidence type="ECO:0000313" key="2">
    <source>
        <dbReference type="EMBL" id="HEW53367.1"/>
    </source>
</evidence>
<comment type="caution">
    <text evidence="2">The sequence shown here is derived from an EMBL/GenBank/DDBJ whole genome shotgun (WGS) entry which is preliminary data.</text>
</comment>
<feature type="domain" description="Uroporphyrinogen decarboxylase (URO-D)" evidence="1">
    <location>
        <begin position="181"/>
        <end position="436"/>
    </location>
</feature>
<dbReference type="InterPro" id="IPR000257">
    <property type="entry name" value="Uroporphyrinogen_deCOase"/>
</dbReference>
<dbReference type="EMBL" id="DSGT01000012">
    <property type="protein sequence ID" value="HEW53367.1"/>
    <property type="molecule type" value="Genomic_DNA"/>
</dbReference>
<dbReference type="AlphaFoldDB" id="A0A7C2VML1"/>
<protein>
    <recommendedName>
        <fullName evidence="1">Uroporphyrinogen decarboxylase (URO-D) domain-containing protein</fullName>
    </recommendedName>
</protein>
<dbReference type="InterPro" id="IPR038071">
    <property type="entry name" value="UROD/MetE-like_sf"/>
</dbReference>
<accession>A0A7C2VML1</accession>
<reference evidence="2" key="1">
    <citation type="journal article" date="2020" name="mSystems">
        <title>Genome- and Community-Level Interaction Insights into Carbon Utilization and Element Cycling Functions of Hydrothermarchaeota in Hydrothermal Sediment.</title>
        <authorList>
            <person name="Zhou Z."/>
            <person name="Liu Y."/>
            <person name="Xu W."/>
            <person name="Pan J."/>
            <person name="Luo Z.H."/>
            <person name="Li M."/>
        </authorList>
    </citation>
    <scope>NUCLEOTIDE SEQUENCE [LARGE SCALE GENOMIC DNA]</scope>
    <source>
        <strain evidence="2">SpSt-16</strain>
    </source>
</reference>
<gene>
    <name evidence="2" type="ORF">ENO77_04320</name>
</gene>
<dbReference type="PANTHER" id="PTHR47099:SF1">
    <property type="entry name" value="METHYLCOBAMIDE:COM METHYLTRANSFERASE MTBA"/>
    <property type="match status" value="1"/>
</dbReference>
<sequence>MPPDDALTPRERVLVTLKHEEPDRIPIDFGSTHVSTINPMCYRDLQRYLRLAEKPARVKDVVAQLTEVDAELIELFNVDLIDVNRHLPPTNSEVYYRDTFYQCMTCFNKDPVTGKAEIYDPRWKVWKHVSYGYEIEIPESIDIVEEQNNLVIYLNRTFVLGRGSRSSVTFSPPDAHGANPLANVRSAQDIKNIDWDVFKVSDRYVQFLRDKAEYLYKNTNYALVFSLAGRLHAWAQALRGWAKWLADLRLRKPLAEAVLDQIMDVLMYNIKKYIEAFGNHVHVIGFADDLGTEEGPQISVQMFREMYKHRYEELFGYIKRHSKMYIFLHSDGSIFPLIKEFIDVGLDIINPIQLSAKGMEPEKLKKEYGEQITFWGGGADVQKVLPFAKPGEVVEHVKNLIKIFAPGGGFVFAATHNIQPPTPPENIVLAFRTAYEYGRYPIR</sequence>
<dbReference type="GO" id="GO:0006779">
    <property type="term" value="P:porphyrin-containing compound biosynthetic process"/>
    <property type="evidence" value="ECO:0007669"/>
    <property type="project" value="InterPro"/>
</dbReference>
<dbReference type="GO" id="GO:0004853">
    <property type="term" value="F:uroporphyrinogen decarboxylase activity"/>
    <property type="evidence" value="ECO:0007669"/>
    <property type="project" value="InterPro"/>
</dbReference>
<name>A0A7C2VML1_9CREN</name>